<evidence type="ECO:0000256" key="4">
    <source>
        <dbReference type="ARBA" id="ARBA00022692"/>
    </source>
</evidence>
<dbReference type="EMBL" id="JAWXYG010000005">
    <property type="protein sequence ID" value="KAK4272754.1"/>
    <property type="molecule type" value="Genomic_DNA"/>
</dbReference>
<feature type="transmembrane region" description="Helical" evidence="7">
    <location>
        <begin position="202"/>
        <end position="219"/>
    </location>
</feature>
<evidence type="ECO:0000313" key="8">
    <source>
        <dbReference type="EMBL" id="KAK4272754.1"/>
    </source>
</evidence>
<dbReference type="Pfam" id="PF06027">
    <property type="entry name" value="SLC35F"/>
    <property type="match status" value="1"/>
</dbReference>
<evidence type="ECO:0000313" key="9">
    <source>
        <dbReference type="Proteomes" id="UP001293593"/>
    </source>
</evidence>
<dbReference type="InterPro" id="IPR052221">
    <property type="entry name" value="SLC35F_Transporter"/>
</dbReference>
<comment type="caution">
    <text evidence="8">The sequence shown here is derived from an EMBL/GenBank/DDBJ whole genome shotgun (WGS) entry which is preliminary data.</text>
</comment>
<proteinExistence type="inferred from homology"/>
<evidence type="ECO:0000256" key="3">
    <source>
        <dbReference type="ARBA" id="ARBA00022448"/>
    </source>
</evidence>
<keyword evidence="4 7" id="KW-0812">Transmembrane</keyword>
<evidence type="ECO:0000256" key="7">
    <source>
        <dbReference type="SAM" id="Phobius"/>
    </source>
</evidence>
<sequence length="336" mass="36938">MLRLAVARWWRTHVSPRVFGLLLLGQAVSAIMAVMSLTSSLIADFGVDAPLSQSMFNYLSLGLVYGSILIFRRQKPLIPWYWYLLLGFVDVQGNYLVNEAFQYSSITSVTLLDCWTIPWAMILTWFIIGTRYSIGQYVGAVLCVVGLGLVLLSDAGIAGGGGTKPILGDILVIGGTFFYAMSNVGEEFCVKKKDRVEVVAMIGVYGFLVTVVEASIMELKSVESIAWSTDLVLSVVGYTASSFLFYSLAPFVLKLSGAAMFNLSLLTSDMWAVVFKICLYHQEVDWLYFLSFAIVVIGLVIYSTTEKDPVAASSIENVDAEYQVLLDESPESRNGS</sequence>
<feature type="transmembrane region" description="Helical" evidence="7">
    <location>
        <begin position="20"/>
        <end position="43"/>
    </location>
</feature>
<protein>
    <submittedName>
        <fullName evidence="8">Uncharacterized protein</fullName>
    </submittedName>
</protein>
<keyword evidence="6 7" id="KW-0472">Membrane</keyword>
<reference evidence="8" key="1">
    <citation type="submission" date="2023-10" db="EMBL/GenBank/DDBJ databases">
        <title>Chromosome-level genome of the transformable northern wattle, Acacia crassicarpa.</title>
        <authorList>
            <person name="Massaro I."/>
            <person name="Sinha N.R."/>
            <person name="Poethig S."/>
            <person name="Leichty A.R."/>
        </authorList>
    </citation>
    <scope>NUCLEOTIDE SEQUENCE</scope>
    <source>
        <strain evidence="8">Acra3RX</strain>
        <tissue evidence="8">Leaf</tissue>
    </source>
</reference>
<keyword evidence="5 7" id="KW-1133">Transmembrane helix</keyword>
<dbReference type="SUPFAM" id="SSF103481">
    <property type="entry name" value="Multidrug resistance efflux transporter EmrE"/>
    <property type="match status" value="1"/>
</dbReference>
<accession>A0AAE1MPA3</accession>
<feature type="transmembrane region" description="Helical" evidence="7">
    <location>
        <begin position="286"/>
        <end position="304"/>
    </location>
</feature>
<dbReference type="InterPro" id="IPR009262">
    <property type="entry name" value="SLC35_F1/F2/F6"/>
</dbReference>
<dbReference type="InterPro" id="IPR037185">
    <property type="entry name" value="EmrE-like"/>
</dbReference>
<evidence type="ECO:0000256" key="2">
    <source>
        <dbReference type="ARBA" id="ARBA00007863"/>
    </source>
</evidence>
<comment type="similarity">
    <text evidence="2">Belongs to the SLC35F solute transporter family.</text>
</comment>
<organism evidence="8 9">
    <name type="scientific">Acacia crassicarpa</name>
    <name type="common">northern wattle</name>
    <dbReference type="NCBI Taxonomy" id="499986"/>
    <lineage>
        <taxon>Eukaryota</taxon>
        <taxon>Viridiplantae</taxon>
        <taxon>Streptophyta</taxon>
        <taxon>Embryophyta</taxon>
        <taxon>Tracheophyta</taxon>
        <taxon>Spermatophyta</taxon>
        <taxon>Magnoliopsida</taxon>
        <taxon>eudicotyledons</taxon>
        <taxon>Gunneridae</taxon>
        <taxon>Pentapetalae</taxon>
        <taxon>rosids</taxon>
        <taxon>fabids</taxon>
        <taxon>Fabales</taxon>
        <taxon>Fabaceae</taxon>
        <taxon>Caesalpinioideae</taxon>
        <taxon>mimosoid clade</taxon>
        <taxon>Acacieae</taxon>
        <taxon>Acacia</taxon>
    </lineage>
</organism>
<feature type="transmembrane region" description="Helical" evidence="7">
    <location>
        <begin position="134"/>
        <end position="153"/>
    </location>
</feature>
<dbReference type="GO" id="GO:0016020">
    <property type="term" value="C:membrane"/>
    <property type="evidence" value="ECO:0007669"/>
    <property type="project" value="UniProtKB-SubCell"/>
</dbReference>
<gene>
    <name evidence="8" type="ORF">QN277_021264</name>
</gene>
<evidence type="ECO:0000256" key="1">
    <source>
        <dbReference type="ARBA" id="ARBA00004141"/>
    </source>
</evidence>
<dbReference type="PANTHER" id="PTHR14233">
    <property type="entry name" value="DUF914-RELATED"/>
    <property type="match status" value="1"/>
</dbReference>
<feature type="transmembrane region" description="Helical" evidence="7">
    <location>
        <begin position="55"/>
        <end position="74"/>
    </location>
</feature>
<dbReference type="AlphaFoldDB" id="A0AAE1MPA3"/>
<keyword evidence="3" id="KW-0813">Transport</keyword>
<name>A0AAE1MPA3_9FABA</name>
<feature type="transmembrane region" description="Helical" evidence="7">
    <location>
        <begin position="80"/>
        <end position="97"/>
    </location>
</feature>
<evidence type="ECO:0000256" key="5">
    <source>
        <dbReference type="ARBA" id="ARBA00022989"/>
    </source>
</evidence>
<dbReference type="PANTHER" id="PTHR14233:SF18">
    <property type="entry name" value="OS05G0444300 PROTEIN"/>
    <property type="match status" value="1"/>
</dbReference>
<dbReference type="Proteomes" id="UP001293593">
    <property type="component" value="Unassembled WGS sequence"/>
</dbReference>
<feature type="transmembrane region" description="Helical" evidence="7">
    <location>
        <begin position="109"/>
        <end position="128"/>
    </location>
</feature>
<feature type="transmembrane region" description="Helical" evidence="7">
    <location>
        <begin position="165"/>
        <end position="182"/>
    </location>
</feature>
<keyword evidence="9" id="KW-1185">Reference proteome</keyword>
<evidence type="ECO:0000256" key="6">
    <source>
        <dbReference type="ARBA" id="ARBA00023136"/>
    </source>
</evidence>
<dbReference type="GO" id="GO:0022857">
    <property type="term" value="F:transmembrane transporter activity"/>
    <property type="evidence" value="ECO:0007669"/>
    <property type="project" value="InterPro"/>
</dbReference>
<comment type="subcellular location">
    <subcellularLocation>
        <location evidence="1">Membrane</location>
        <topology evidence="1">Multi-pass membrane protein</topology>
    </subcellularLocation>
</comment>